<name>A0A344J8I4_9GAMM</name>
<dbReference type="RefSeq" id="WP_112927549.1">
    <property type="nucleotide sequence ID" value="NZ_CP029556.1"/>
</dbReference>
<dbReference type="EMBL" id="CP029556">
    <property type="protein sequence ID" value="AXA85344.1"/>
    <property type="molecule type" value="Genomic_DNA"/>
</dbReference>
<evidence type="ECO:0000256" key="5">
    <source>
        <dbReference type="SAM" id="Phobius"/>
    </source>
</evidence>
<dbReference type="PANTHER" id="PTHR37422:SF21">
    <property type="entry name" value="EXOQ-LIKE PROTEIN"/>
    <property type="match status" value="1"/>
</dbReference>
<evidence type="ECO:0000256" key="1">
    <source>
        <dbReference type="ARBA" id="ARBA00004141"/>
    </source>
</evidence>
<dbReference type="OrthoDB" id="8554812at2"/>
<keyword evidence="2 5" id="KW-0812">Transmembrane</keyword>
<feature type="transmembrane region" description="Helical" evidence="5">
    <location>
        <begin position="416"/>
        <end position="434"/>
    </location>
</feature>
<dbReference type="PANTHER" id="PTHR37422">
    <property type="entry name" value="TEICHURONIC ACID BIOSYNTHESIS PROTEIN TUAE"/>
    <property type="match status" value="1"/>
</dbReference>
<keyword evidence="8" id="KW-1185">Reference proteome</keyword>
<dbReference type="AlphaFoldDB" id="A0A344J8I4"/>
<organism evidence="7 8">
    <name type="scientific">Solilutibacter oculi</name>
    <dbReference type="NCBI Taxonomy" id="2698682"/>
    <lineage>
        <taxon>Bacteria</taxon>
        <taxon>Pseudomonadati</taxon>
        <taxon>Pseudomonadota</taxon>
        <taxon>Gammaproteobacteria</taxon>
        <taxon>Lysobacterales</taxon>
        <taxon>Lysobacteraceae</taxon>
        <taxon>Solilutibacter</taxon>
    </lineage>
</organism>
<proteinExistence type="predicted"/>
<gene>
    <name evidence="7" type="ORF">DCD74_12305</name>
</gene>
<feature type="transmembrane region" description="Helical" evidence="5">
    <location>
        <begin position="125"/>
        <end position="146"/>
    </location>
</feature>
<dbReference type="KEGG" id="lue:DCD74_12305"/>
<dbReference type="InterPro" id="IPR007016">
    <property type="entry name" value="O-antigen_ligase-rel_domated"/>
</dbReference>
<accession>A0A344J8I4</accession>
<comment type="subcellular location">
    <subcellularLocation>
        <location evidence="1">Membrane</location>
        <topology evidence="1">Multi-pass membrane protein</topology>
    </subcellularLocation>
</comment>
<feature type="transmembrane region" description="Helical" evidence="5">
    <location>
        <begin position="259"/>
        <end position="277"/>
    </location>
</feature>
<dbReference type="Proteomes" id="UP000251842">
    <property type="component" value="Chromosome"/>
</dbReference>
<sequence>MNPAAPASTDHDTPVGWRWAPAWVLAYAVLWPASRVSEAVLSLGALMALFLLGKARFRAGNRLLSSGAWALTTALFFAYWLPQLFSTFDAADPRGAILKTLAGLRYLPFLWLVAIAVATQAGRRIVFGGIAVLLAVWSVDLLLQAISGHSVLFDALDALYRAVKHGKGICEGQAARGFDRFNGIFGTCNPVLGVVLASFSPFLLFAAHRRWGAKGWLVASFLAGTAILLAGSRASWLTYGLVLLVSGWHVLGWKRLLGLFAAGVLALGLLSMVYAPLGDRIERTAQVLRGTDQGVDAALSGRGKIWGAAGCMIRQHPVNGVGVRDFREAYPACDPSPGLKPAWGEGPALHAHQLLLEILSETGVIGLLMWLAGAALAWRAWRYASAEAKRRARPAMLALAVTVFPFNTHLAFYGSFWGGVTLLLAALYAGSLLARDEPAA</sequence>
<evidence type="ECO:0000256" key="2">
    <source>
        <dbReference type="ARBA" id="ARBA00022692"/>
    </source>
</evidence>
<feature type="transmembrane region" description="Helical" evidence="5">
    <location>
        <begin position="213"/>
        <end position="230"/>
    </location>
</feature>
<evidence type="ECO:0000313" key="8">
    <source>
        <dbReference type="Proteomes" id="UP000251842"/>
    </source>
</evidence>
<protein>
    <recommendedName>
        <fullName evidence="6">O-antigen ligase-related domain-containing protein</fullName>
    </recommendedName>
</protein>
<feature type="transmembrane region" description="Helical" evidence="5">
    <location>
        <begin position="63"/>
        <end position="81"/>
    </location>
</feature>
<feature type="transmembrane region" description="Helical" evidence="5">
    <location>
        <begin position="363"/>
        <end position="381"/>
    </location>
</feature>
<dbReference type="InterPro" id="IPR051533">
    <property type="entry name" value="WaaL-like"/>
</dbReference>
<feature type="domain" description="O-antigen ligase-related" evidence="6">
    <location>
        <begin position="219"/>
        <end position="371"/>
    </location>
</feature>
<evidence type="ECO:0000313" key="7">
    <source>
        <dbReference type="EMBL" id="AXA85344.1"/>
    </source>
</evidence>
<evidence type="ECO:0000256" key="4">
    <source>
        <dbReference type="ARBA" id="ARBA00023136"/>
    </source>
</evidence>
<evidence type="ECO:0000256" key="3">
    <source>
        <dbReference type="ARBA" id="ARBA00022989"/>
    </source>
</evidence>
<dbReference type="GO" id="GO:0016020">
    <property type="term" value="C:membrane"/>
    <property type="evidence" value="ECO:0007669"/>
    <property type="project" value="UniProtKB-SubCell"/>
</dbReference>
<keyword evidence="4 5" id="KW-0472">Membrane</keyword>
<feature type="transmembrane region" description="Helical" evidence="5">
    <location>
        <begin position="24"/>
        <end position="51"/>
    </location>
</feature>
<feature type="transmembrane region" description="Helical" evidence="5">
    <location>
        <begin position="184"/>
        <end position="206"/>
    </location>
</feature>
<reference evidence="8" key="1">
    <citation type="submission" date="2018-05" db="EMBL/GenBank/DDBJ databases">
        <title>Luteimonas pekinense sp. nov., isolated from human Meibomian gland secretions, Beijing, China.</title>
        <authorList>
            <person name="Wen T."/>
            <person name="Bai H."/>
            <person name="Lv H."/>
        </authorList>
    </citation>
    <scope>NUCLEOTIDE SEQUENCE [LARGE SCALE GENOMIC DNA]</scope>
    <source>
        <strain evidence="8">83-4</strain>
    </source>
</reference>
<dbReference type="Pfam" id="PF04932">
    <property type="entry name" value="Wzy_C"/>
    <property type="match status" value="1"/>
</dbReference>
<keyword evidence="3 5" id="KW-1133">Transmembrane helix</keyword>
<evidence type="ECO:0000259" key="6">
    <source>
        <dbReference type="Pfam" id="PF04932"/>
    </source>
</evidence>
<feature type="transmembrane region" description="Helical" evidence="5">
    <location>
        <begin position="101"/>
        <end position="118"/>
    </location>
</feature>